<dbReference type="InterPro" id="IPR050791">
    <property type="entry name" value="Aldo-Keto_reductase"/>
</dbReference>
<keyword evidence="4" id="KW-1185">Reference proteome</keyword>
<organism evidence="3 4">
    <name type="scientific">Fusarium oligoseptatum</name>
    <dbReference type="NCBI Taxonomy" id="2604345"/>
    <lineage>
        <taxon>Eukaryota</taxon>
        <taxon>Fungi</taxon>
        <taxon>Dikarya</taxon>
        <taxon>Ascomycota</taxon>
        <taxon>Pezizomycotina</taxon>
        <taxon>Sordariomycetes</taxon>
        <taxon>Hypocreomycetidae</taxon>
        <taxon>Hypocreales</taxon>
        <taxon>Nectriaceae</taxon>
        <taxon>Fusarium</taxon>
        <taxon>Fusarium solani species complex</taxon>
    </lineage>
</organism>
<dbReference type="STRING" id="1325735.A0A428TBU8"/>
<reference evidence="3 4" key="1">
    <citation type="submission" date="2017-06" db="EMBL/GenBank/DDBJ databases">
        <title>Comparative genomic analysis of Ambrosia Fusariam Clade fungi.</title>
        <authorList>
            <person name="Stajich J.E."/>
            <person name="Carrillo J."/>
            <person name="Kijimoto T."/>
            <person name="Eskalen A."/>
            <person name="O'Donnell K."/>
            <person name="Kasson M."/>
        </authorList>
    </citation>
    <scope>NUCLEOTIDE SEQUENCE [LARGE SCALE GENOMIC DNA]</scope>
    <source>
        <strain evidence="3 4">NRRL62579</strain>
    </source>
</reference>
<keyword evidence="1" id="KW-0560">Oxidoreductase</keyword>
<evidence type="ECO:0000259" key="2">
    <source>
        <dbReference type="Pfam" id="PF00248"/>
    </source>
</evidence>
<dbReference type="Proteomes" id="UP000287144">
    <property type="component" value="Unassembled WGS sequence"/>
</dbReference>
<dbReference type="PRINTS" id="PR00069">
    <property type="entry name" value="ALDKETRDTASE"/>
</dbReference>
<dbReference type="GO" id="GO:0005737">
    <property type="term" value="C:cytoplasm"/>
    <property type="evidence" value="ECO:0007669"/>
    <property type="project" value="TreeGrafter"/>
</dbReference>
<evidence type="ECO:0000256" key="1">
    <source>
        <dbReference type="ARBA" id="ARBA00023002"/>
    </source>
</evidence>
<sequence length="425" mass="48005">MPETTGSFGRVEGPEYGMTPEDRMFRWKRRLNDGGFTRGGKSINRELEDFVEGLFGADRQTSSTSTYTITPRSILRFICSTNTMAPPAQLPLRQLGKNGPKIPAVGFGLMGISIGYGATESDEERLKVLDRAWELGCTNWDTADAYADSEDLIGKWFKLHPERREDIFLASKFGLKMVDGNLVTDSSPEYMRECIERSLKRLGVEHIDLYYMHRAREDVPIEKTVEAMKQLVEEGKVKYLGLSEVSSTTLRRAHAVHPISAVQVEYNPWTLDIEGPSGTHLLKTCEELDVSIFAYSPLGRGILTGRYRSVDDFEEGDFRKNLERYQGEKFRKNLVIVDKFNELAKKKGHTSSQLVLAWLLEQSPRVFVIPGTKKIKYLEENVGASRVTVSKEEEQELRRLVIEAGVEGGRDPTFGNYTDTAPLEA</sequence>
<evidence type="ECO:0000313" key="4">
    <source>
        <dbReference type="Proteomes" id="UP000287144"/>
    </source>
</evidence>
<evidence type="ECO:0000313" key="3">
    <source>
        <dbReference type="EMBL" id="RSL99488.1"/>
    </source>
</evidence>
<gene>
    <name evidence="3" type="ORF">CEP52_009718</name>
</gene>
<dbReference type="Pfam" id="PF00248">
    <property type="entry name" value="Aldo_ket_red"/>
    <property type="match status" value="1"/>
</dbReference>
<dbReference type="InterPro" id="IPR023210">
    <property type="entry name" value="NADP_OxRdtase_dom"/>
</dbReference>
<accession>A0A428TBU8</accession>
<dbReference type="AlphaFoldDB" id="A0A428TBU8"/>
<dbReference type="GO" id="GO:0016491">
    <property type="term" value="F:oxidoreductase activity"/>
    <property type="evidence" value="ECO:0007669"/>
    <property type="project" value="UniProtKB-KW"/>
</dbReference>
<dbReference type="InterPro" id="IPR036812">
    <property type="entry name" value="NAD(P)_OxRdtase_dom_sf"/>
</dbReference>
<dbReference type="SUPFAM" id="SSF51430">
    <property type="entry name" value="NAD(P)-linked oxidoreductase"/>
    <property type="match status" value="1"/>
</dbReference>
<dbReference type="PANTHER" id="PTHR43625:SF40">
    <property type="entry name" value="ALDO-KETO REDUCTASE YAKC [NADP(+)]"/>
    <property type="match status" value="1"/>
</dbReference>
<protein>
    <recommendedName>
        <fullName evidence="2">NADP-dependent oxidoreductase domain-containing protein</fullName>
    </recommendedName>
</protein>
<feature type="domain" description="NADP-dependent oxidoreductase" evidence="2">
    <location>
        <begin position="105"/>
        <end position="400"/>
    </location>
</feature>
<proteinExistence type="predicted"/>
<dbReference type="EMBL" id="NKCK01000104">
    <property type="protein sequence ID" value="RSL99488.1"/>
    <property type="molecule type" value="Genomic_DNA"/>
</dbReference>
<dbReference type="InterPro" id="IPR020471">
    <property type="entry name" value="AKR"/>
</dbReference>
<dbReference type="Gene3D" id="3.20.20.100">
    <property type="entry name" value="NADP-dependent oxidoreductase domain"/>
    <property type="match status" value="1"/>
</dbReference>
<dbReference type="PANTHER" id="PTHR43625">
    <property type="entry name" value="AFLATOXIN B1 ALDEHYDE REDUCTASE"/>
    <property type="match status" value="1"/>
</dbReference>
<comment type="caution">
    <text evidence="3">The sequence shown here is derived from an EMBL/GenBank/DDBJ whole genome shotgun (WGS) entry which is preliminary data.</text>
</comment>
<name>A0A428TBU8_9HYPO</name>